<dbReference type="PANTHER" id="PTHR31314:SF113">
    <property type="entry name" value="MYB FAMILY TRANSCRIPTION FACTOR MPH1"/>
    <property type="match status" value="1"/>
</dbReference>
<evidence type="ECO:0000313" key="2">
    <source>
        <dbReference type="RefSeq" id="XP_022751949.1"/>
    </source>
</evidence>
<gene>
    <name evidence="2" type="primary">LOC111300584</name>
</gene>
<accession>A0A6P5ZGT7</accession>
<sequence>MMSVKGLKISHIKSHLQMYRSSKYGNNFNVVVPVGHLHLRRACIKDGLFSSCSLSKRIVGNEHRDWQCQGGNFEQQNFFKEINNSLLHMEEAAANVFQNNQEKYTCLLGKSLKDEDIGGLDEVCELSPSFCPSPDTIPNSEDDDEKEYVCRLIDDHSHPTSIRTSKFSNNNINLDLTISTSFPN</sequence>
<name>A0A6P5ZGT7_DURZI</name>
<proteinExistence type="predicted"/>
<evidence type="ECO:0000313" key="1">
    <source>
        <dbReference type="Proteomes" id="UP000515121"/>
    </source>
</evidence>
<reference evidence="2" key="1">
    <citation type="submission" date="2025-08" db="UniProtKB">
        <authorList>
            <consortium name="RefSeq"/>
        </authorList>
    </citation>
    <scope>IDENTIFICATION</scope>
    <source>
        <tissue evidence="2">Fruit stalk</tissue>
    </source>
</reference>
<organism evidence="1 2">
    <name type="scientific">Durio zibethinus</name>
    <name type="common">Durian</name>
    <dbReference type="NCBI Taxonomy" id="66656"/>
    <lineage>
        <taxon>Eukaryota</taxon>
        <taxon>Viridiplantae</taxon>
        <taxon>Streptophyta</taxon>
        <taxon>Embryophyta</taxon>
        <taxon>Tracheophyta</taxon>
        <taxon>Spermatophyta</taxon>
        <taxon>Magnoliopsida</taxon>
        <taxon>eudicotyledons</taxon>
        <taxon>Gunneridae</taxon>
        <taxon>Pentapetalae</taxon>
        <taxon>rosids</taxon>
        <taxon>malvids</taxon>
        <taxon>Malvales</taxon>
        <taxon>Malvaceae</taxon>
        <taxon>Helicteroideae</taxon>
        <taxon>Durio</taxon>
    </lineage>
</organism>
<dbReference type="OrthoDB" id="551907at2759"/>
<dbReference type="PANTHER" id="PTHR31314">
    <property type="entry name" value="MYB FAMILY TRANSCRIPTION FACTOR PHL7-LIKE"/>
    <property type="match status" value="1"/>
</dbReference>
<dbReference type="GeneID" id="111300584"/>
<dbReference type="Gene3D" id="1.10.10.60">
    <property type="entry name" value="Homeodomain-like"/>
    <property type="match status" value="1"/>
</dbReference>
<keyword evidence="1" id="KW-1185">Reference proteome</keyword>
<protein>
    <submittedName>
        <fullName evidence="2">Uncharacterized protein LOC111300584</fullName>
    </submittedName>
</protein>
<dbReference type="GO" id="GO:0003700">
    <property type="term" value="F:DNA-binding transcription factor activity"/>
    <property type="evidence" value="ECO:0007669"/>
    <property type="project" value="InterPro"/>
</dbReference>
<dbReference type="InterPro" id="IPR046955">
    <property type="entry name" value="PHR1-like"/>
</dbReference>
<dbReference type="AlphaFoldDB" id="A0A6P5ZGT7"/>
<dbReference type="RefSeq" id="XP_022751949.1">
    <property type="nucleotide sequence ID" value="XM_022896214.1"/>
</dbReference>
<dbReference type="KEGG" id="dzi:111300584"/>
<dbReference type="Proteomes" id="UP000515121">
    <property type="component" value="Unplaced"/>
</dbReference>